<accession>A0A2D4GF49</accession>
<name>A0A2D4GF49_MICCO</name>
<sequence>MCRLLYYLSLHFCKEISFVHSNTQESKTEKILWHCVKETKDMRLPQRIHPVIHTGQMYFVLQTAMKSTLTDKKQFSAEHLRTACFQYWMGLAPWKDPHTKK</sequence>
<organism evidence="1">
    <name type="scientific">Micrurus corallinus</name>
    <name type="common">Brazilian coral snake</name>
    <dbReference type="NCBI Taxonomy" id="54390"/>
    <lineage>
        <taxon>Eukaryota</taxon>
        <taxon>Metazoa</taxon>
        <taxon>Chordata</taxon>
        <taxon>Craniata</taxon>
        <taxon>Vertebrata</taxon>
        <taxon>Euteleostomi</taxon>
        <taxon>Lepidosauria</taxon>
        <taxon>Squamata</taxon>
        <taxon>Bifurcata</taxon>
        <taxon>Unidentata</taxon>
        <taxon>Episquamata</taxon>
        <taxon>Toxicofera</taxon>
        <taxon>Serpentes</taxon>
        <taxon>Colubroidea</taxon>
        <taxon>Elapidae</taxon>
        <taxon>Elapinae</taxon>
        <taxon>Micrurus</taxon>
    </lineage>
</organism>
<dbReference type="AlphaFoldDB" id="A0A2D4GF49"/>
<reference evidence="1" key="1">
    <citation type="submission" date="2017-07" db="EMBL/GenBank/DDBJ databases">
        <authorList>
            <person name="Mikheyev A."/>
            <person name="Grau M."/>
        </authorList>
    </citation>
    <scope>NUCLEOTIDE SEQUENCE</scope>
    <source>
        <tissue evidence="1">Venom_gland</tissue>
    </source>
</reference>
<reference evidence="1" key="2">
    <citation type="submission" date="2017-11" db="EMBL/GenBank/DDBJ databases">
        <title>Coralsnake Venomics: Analyses of Venom Gland Transcriptomes and Proteomes of Six Brazilian Taxa.</title>
        <authorList>
            <person name="Aird S.D."/>
            <person name="Jorge da Silva N."/>
            <person name="Qiu L."/>
            <person name="Villar-Briones A."/>
            <person name="Aparecida-Saddi V."/>
            <person name="Campos-Telles M.P."/>
            <person name="Grau M."/>
            <person name="Mikheyev A.S."/>
        </authorList>
    </citation>
    <scope>NUCLEOTIDE SEQUENCE</scope>
    <source>
        <tissue evidence="1">Venom_gland</tissue>
    </source>
</reference>
<proteinExistence type="predicted"/>
<evidence type="ECO:0000313" key="1">
    <source>
        <dbReference type="EMBL" id="LAA58373.1"/>
    </source>
</evidence>
<protein>
    <submittedName>
        <fullName evidence="1">Uncharacterized protein</fullName>
    </submittedName>
</protein>
<dbReference type="EMBL" id="IACJ01119864">
    <property type="protein sequence ID" value="LAA58373.1"/>
    <property type="molecule type" value="Transcribed_RNA"/>
</dbReference>